<gene>
    <name evidence="1" type="ORF">GYH36_03265</name>
</gene>
<dbReference type="InterPro" id="IPR058120">
    <property type="entry name" value="MADS7"/>
</dbReference>
<evidence type="ECO:0000313" key="2">
    <source>
        <dbReference type="Proteomes" id="UP000471672"/>
    </source>
</evidence>
<evidence type="ECO:0000313" key="1">
    <source>
        <dbReference type="EMBL" id="NDO88496.1"/>
    </source>
</evidence>
<accession>A0ABX0BA89</accession>
<organism evidence="1 2">
    <name type="scientific">Cellulosimicrobium composti</name>
    <dbReference type="NCBI Taxonomy" id="2672572"/>
    <lineage>
        <taxon>Bacteria</taxon>
        <taxon>Bacillati</taxon>
        <taxon>Actinomycetota</taxon>
        <taxon>Actinomycetes</taxon>
        <taxon>Micrococcales</taxon>
        <taxon>Promicromonosporaceae</taxon>
        <taxon>Cellulosimicrobium</taxon>
    </lineage>
</organism>
<proteinExistence type="predicted"/>
<dbReference type="Proteomes" id="UP000471672">
    <property type="component" value="Unassembled WGS sequence"/>
</dbReference>
<name>A0ABX0BA89_9MICO</name>
<dbReference type="RefSeq" id="WP_162289094.1">
    <property type="nucleotide sequence ID" value="NZ_JAAFAN010000007.1"/>
</dbReference>
<dbReference type="EMBL" id="JAAFAN010000007">
    <property type="protein sequence ID" value="NDO88496.1"/>
    <property type="molecule type" value="Genomic_DNA"/>
</dbReference>
<dbReference type="NCBIfam" id="NF047733">
    <property type="entry name" value="antiphage_MADS7"/>
    <property type="match status" value="1"/>
</dbReference>
<comment type="caution">
    <text evidence="1">The sequence shown here is derived from an EMBL/GenBank/DDBJ whole genome shotgun (WGS) entry which is preliminary data.</text>
</comment>
<reference evidence="1 2" key="1">
    <citation type="journal article" date="2021" name="Arch. Microbiol.">
        <title>Cellulosimicrobium fucosivorans sp. nov., isolated from San Elijo Lagoon, contains a fucose metabolic pathway linked to carotenoid production.</title>
        <authorList>
            <person name="Aviles F.A."/>
            <person name="Kyndt J.A."/>
        </authorList>
    </citation>
    <scope>NUCLEOTIDE SEQUENCE [LARGE SCALE GENOMIC DNA]</scope>
    <source>
        <strain evidence="1 2">SE3</strain>
    </source>
</reference>
<dbReference type="Pfam" id="PF26611">
    <property type="entry name" value="MAD7"/>
    <property type="match status" value="1"/>
</dbReference>
<protein>
    <submittedName>
        <fullName evidence="1">Uncharacterized protein</fullName>
    </submittedName>
</protein>
<keyword evidence="2" id="KW-1185">Reference proteome</keyword>
<sequence>MKIALPKELNTLVTPTVIPVELNDTDIDRMLTRILEMAVKRGLYASSRVDTKAYDKYLHELWESENITCTDPGDGLDVLDGWIRASVLREERVGLRRDTVQMGYIRPLTIAAYRSGLPKTTSRNRRADALTYQSVWRVLGGADADTARVKKLFVDTFGAGVDLGEMPWHAPRYDGESIVDIDTLLALRFLEGFSGSQNPKDSDRTFLSLPVPAAVEPLGHDLVAFLRQYGPAMPVAEAFTHVSALIALRLFQLPLVTARVLRSLLSGGTDDTPAVEMYCDFVRRKGSPSDEVSRLCVQRDLETMRTFFRDRVLVRELDRAAEAAGLRPPADADAAERLRWAASLNDHEGINFGLGYSVLGSIREMQTEGTEEREFVEGVIAAEGLRNTDRLAAILVEALRKRGLENQVKWFYSTGGIAKSYGMLSGTLRARSTWRYAPSDEVLTTLLCLCFTDQDGTTTHGKLPIRVVLERLESRFGILIDRAPADFDSATARAGAQENFTAFTGRLKLLGCFQGLSDDFSAQYVTRPRDVVSAKEIDQ</sequence>